<organism evidence="2 3">
    <name type="scientific">Malus baccata</name>
    <name type="common">Siberian crab apple</name>
    <name type="synonym">Pyrus baccata</name>
    <dbReference type="NCBI Taxonomy" id="106549"/>
    <lineage>
        <taxon>Eukaryota</taxon>
        <taxon>Viridiplantae</taxon>
        <taxon>Streptophyta</taxon>
        <taxon>Embryophyta</taxon>
        <taxon>Tracheophyta</taxon>
        <taxon>Spermatophyta</taxon>
        <taxon>Magnoliopsida</taxon>
        <taxon>eudicotyledons</taxon>
        <taxon>Gunneridae</taxon>
        <taxon>Pentapetalae</taxon>
        <taxon>rosids</taxon>
        <taxon>fabids</taxon>
        <taxon>Rosales</taxon>
        <taxon>Rosaceae</taxon>
        <taxon>Amygdaloideae</taxon>
        <taxon>Maleae</taxon>
        <taxon>Malus</taxon>
    </lineage>
</organism>
<protein>
    <submittedName>
        <fullName evidence="2">Uncharacterized protein</fullName>
    </submittedName>
</protein>
<reference evidence="2 3" key="1">
    <citation type="journal article" date="2019" name="G3 (Bethesda)">
        <title>Sequencing of a Wild Apple (Malus baccata) Genome Unravels the Differences Between Cultivated and Wild Apple Species Regarding Disease Resistance and Cold Tolerance.</title>
        <authorList>
            <person name="Chen X."/>
        </authorList>
    </citation>
    <scope>NUCLEOTIDE SEQUENCE [LARGE SCALE GENOMIC DNA]</scope>
    <source>
        <strain evidence="3">cv. Shandingzi</strain>
        <tissue evidence="2">Leaves</tissue>
    </source>
</reference>
<dbReference type="EMBL" id="VIEB01000491">
    <property type="protein sequence ID" value="TQD89092.1"/>
    <property type="molecule type" value="Genomic_DNA"/>
</dbReference>
<keyword evidence="3" id="KW-1185">Reference proteome</keyword>
<comment type="caution">
    <text evidence="2">The sequence shown here is derived from an EMBL/GenBank/DDBJ whole genome shotgun (WGS) entry which is preliminary data.</text>
</comment>
<name>A0A540LS47_MALBA</name>
<proteinExistence type="predicted"/>
<evidence type="ECO:0000313" key="2">
    <source>
        <dbReference type="EMBL" id="TQD89092.1"/>
    </source>
</evidence>
<evidence type="ECO:0000313" key="3">
    <source>
        <dbReference type="Proteomes" id="UP000315295"/>
    </source>
</evidence>
<accession>A0A540LS47</accession>
<gene>
    <name evidence="2" type="ORF">C1H46_025319</name>
</gene>
<sequence length="180" mass="20238">MMHKKCAVVGYSFPACSCLPPKGPAALGQSHNKALSSPDARVLCHLGNYGSLPFTSVLLFICLETNTSIWQLLSEVDVDLRRGEQDKEKMEESHKDLAVAKHELAKTKNELQTMAARREEFQAAAATKDKLQEATKGHRCCDKEGREHIREHLIKYKAIIEHYNCGKVDWGCFAKFVEHV</sequence>
<evidence type="ECO:0000256" key="1">
    <source>
        <dbReference type="SAM" id="Coils"/>
    </source>
</evidence>
<dbReference type="AlphaFoldDB" id="A0A540LS47"/>
<keyword evidence="1" id="KW-0175">Coiled coil</keyword>
<feature type="coiled-coil region" evidence="1">
    <location>
        <begin position="90"/>
        <end position="124"/>
    </location>
</feature>
<dbReference type="Proteomes" id="UP000315295">
    <property type="component" value="Unassembled WGS sequence"/>
</dbReference>